<feature type="signal peptide" evidence="2">
    <location>
        <begin position="1"/>
        <end position="24"/>
    </location>
</feature>
<evidence type="ECO:0000256" key="2">
    <source>
        <dbReference type="SAM" id="SignalP"/>
    </source>
</evidence>
<proteinExistence type="inferred from homology"/>
<dbReference type="SUPFAM" id="SSF53850">
    <property type="entry name" value="Periplasmic binding protein-like II"/>
    <property type="match status" value="1"/>
</dbReference>
<evidence type="ECO:0000256" key="1">
    <source>
        <dbReference type="ARBA" id="ARBA00006987"/>
    </source>
</evidence>
<protein>
    <submittedName>
        <fullName evidence="3">Tripartite tricarboxylate transporter substrate binding protein BugD</fullName>
    </submittedName>
</protein>
<organism evidence="3 4">
    <name type="scientific">Neoroseomonas terrae</name>
    <dbReference type="NCBI Taxonomy" id="424799"/>
    <lineage>
        <taxon>Bacteria</taxon>
        <taxon>Pseudomonadati</taxon>
        <taxon>Pseudomonadota</taxon>
        <taxon>Alphaproteobacteria</taxon>
        <taxon>Acetobacterales</taxon>
        <taxon>Acetobacteraceae</taxon>
        <taxon>Neoroseomonas</taxon>
    </lineage>
</organism>
<evidence type="ECO:0000313" key="4">
    <source>
        <dbReference type="Proteomes" id="UP000698752"/>
    </source>
</evidence>
<dbReference type="PANTHER" id="PTHR42928:SF5">
    <property type="entry name" value="BLR1237 PROTEIN"/>
    <property type="match status" value="1"/>
</dbReference>
<keyword evidence="2" id="KW-0732">Signal</keyword>
<dbReference type="Proteomes" id="UP000698752">
    <property type="component" value="Unassembled WGS sequence"/>
</dbReference>
<reference evidence="4" key="1">
    <citation type="journal article" date="2021" name="Syst. Appl. Microbiol.">
        <title>Roseomonas hellenica sp. nov., isolated from roots of wild-growing Alkanna tinctoria.</title>
        <authorList>
            <person name="Rat A."/>
            <person name="Naranjo H.D."/>
            <person name="Lebbe L."/>
            <person name="Cnockaert M."/>
            <person name="Krigas N."/>
            <person name="Grigoriadou K."/>
            <person name="Maloupa E."/>
            <person name="Willems A."/>
        </authorList>
    </citation>
    <scope>NUCLEOTIDE SEQUENCE [LARGE SCALE GENOMIC DNA]</scope>
    <source>
        <strain evidence="4">LMG 31159</strain>
    </source>
</reference>
<feature type="chain" id="PRO_5047448085" evidence="2">
    <location>
        <begin position="25"/>
        <end position="330"/>
    </location>
</feature>
<dbReference type="Pfam" id="PF03401">
    <property type="entry name" value="TctC"/>
    <property type="match status" value="1"/>
</dbReference>
<dbReference type="EMBL" id="JAAEDI010000016">
    <property type="protein sequence ID" value="MBR0651196.1"/>
    <property type="molecule type" value="Genomic_DNA"/>
</dbReference>
<dbReference type="Gene3D" id="3.40.190.150">
    <property type="entry name" value="Bordetella uptake gene, domain 1"/>
    <property type="match status" value="1"/>
</dbReference>
<sequence length="330" mass="33928">MFRTARRGVLGLALSAILAGTAAAQGGAPAEFPSRPITMVVGFAPGGPADIIARLIAPALSADLSQPVVVENASGAGGSIGQARVAAARPDGYTILFGSLAQATIPTLIRNPGFNPMALEAIGMVNEVPMSIIARPNFPAANLMELAAVVRREGLRLNLGNAGVGSTSHLCSLLLISAIGTPVTIVPYRGNAPVMNDLMSGTLDLGCDQTTNNAEQIRAGAIRGYAISTPQRAVALPNVPTTAEAGLPAMSMSGWNMLFAPGGTPAPIVARLNRALLATLRDEAVTRRMVELGSIPATGERTTPAGAQAFWQAEVARWKPLLEASGQLSQ</sequence>
<evidence type="ECO:0000313" key="3">
    <source>
        <dbReference type="EMBL" id="MBR0651196.1"/>
    </source>
</evidence>
<dbReference type="PANTHER" id="PTHR42928">
    <property type="entry name" value="TRICARBOXYLATE-BINDING PROTEIN"/>
    <property type="match status" value="1"/>
</dbReference>
<dbReference type="RefSeq" id="WP_211869862.1">
    <property type="nucleotide sequence ID" value="NZ_JAAEDI010000016.1"/>
</dbReference>
<dbReference type="InterPro" id="IPR005064">
    <property type="entry name" value="BUG"/>
</dbReference>
<comment type="similarity">
    <text evidence="1">Belongs to the UPF0065 (bug) family.</text>
</comment>
<dbReference type="Gene3D" id="3.40.190.10">
    <property type="entry name" value="Periplasmic binding protein-like II"/>
    <property type="match status" value="1"/>
</dbReference>
<dbReference type="PIRSF" id="PIRSF017082">
    <property type="entry name" value="YflP"/>
    <property type="match status" value="1"/>
</dbReference>
<accession>A0ABS5EJK7</accession>
<dbReference type="InterPro" id="IPR042100">
    <property type="entry name" value="Bug_dom1"/>
</dbReference>
<keyword evidence="4" id="KW-1185">Reference proteome</keyword>
<gene>
    <name evidence="3" type="ORF">GXW78_16110</name>
</gene>
<name>A0ABS5EJK7_9PROT</name>
<comment type="caution">
    <text evidence="3">The sequence shown here is derived from an EMBL/GenBank/DDBJ whole genome shotgun (WGS) entry which is preliminary data.</text>
</comment>